<keyword evidence="2" id="KW-1185">Reference proteome</keyword>
<dbReference type="EMBL" id="CAWYQH010000098">
    <property type="protein sequence ID" value="CAK8684834.1"/>
    <property type="molecule type" value="Genomic_DNA"/>
</dbReference>
<sequence length="110" mass="13015">MNITSEQLNQYLLNLTIPYEQNNAEIFKRSSCKRYNLSFEYFQNLTKLSKNRIVDKFLLLCGWTAQSPATWYLCICSYVGPVFFLRRFEGPKRSVKVLQRSPKKCFQQLA</sequence>
<dbReference type="Proteomes" id="UP001642483">
    <property type="component" value="Unassembled WGS sequence"/>
</dbReference>
<comment type="caution">
    <text evidence="1">The sequence shown here is derived from an EMBL/GenBank/DDBJ whole genome shotgun (WGS) entry which is preliminary data.</text>
</comment>
<evidence type="ECO:0000313" key="1">
    <source>
        <dbReference type="EMBL" id="CAK8684834.1"/>
    </source>
</evidence>
<gene>
    <name evidence="1" type="ORF">CVLEPA_LOCUS15947</name>
</gene>
<evidence type="ECO:0000313" key="2">
    <source>
        <dbReference type="Proteomes" id="UP001642483"/>
    </source>
</evidence>
<protein>
    <submittedName>
        <fullName evidence="1">Uncharacterized protein</fullName>
    </submittedName>
</protein>
<organism evidence="1 2">
    <name type="scientific">Clavelina lepadiformis</name>
    <name type="common">Light-bulb sea squirt</name>
    <name type="synonym">Ascidia lepadiformis</name>
    <dbReference type="NCBI Taxonomy" id="159417"/>
    <lineage>
        <taxon>Eukaryota</taxon>
        <taxon>Metazoa</taxon>
        <taxon>Chordata</taxon>
        <taxon>Tunicata</taxon>
        <taxon>Ascidiacea</taxon>
        <taxon>Aplousobranchia</taxon>
        <taxon>Clavelinidae</taxon>
        <taxon>Clavelina</taxon>
    </lineage>
</organism>
<proteinExistence type="predicted"/>
<accession>A0ABP0FZ04</accession>
<name>A0ABP0FZ04_CLALP</name>
<reference evidence="1 2" key="1">
    <citation type="submission" date="2024-02" db="EMBL/GenBank/DDBJ databases">
        <authorList>
            <person name="Daric V."/>
            <person name="Darras S."/>
        </authorList>
    </citation>
    <scope>NUCLEOTIDE SEQUENCE [LARGE SCALE GENOMIC DNA]</scope>
</reference>